<sequence length="593" mass="65875">MTGWEASVYNISGVVESVSMNLKTMQILYHVMKDGHKIGTEPISENELAYAFQCPVSIFPREDETNEPIDGVVLQARKSNTGVDDGGVVYTVMHDADGGYKAYTEGIEASRIKYRRVVKDDVTSATKESPSSRAIDSQEEKVNAPQNASSNLKALSDDHEEQPLSAITFDSDPTSRENSQTSSSGEKSHDVVALPRSLQSGQNNVPTATLASGECASARSTGVIEDPHLNTGISTRGYSISRDWSLDNGHESVSSSSNKLDSYEQLATCDTISNNRHRRERGNDRAISLGTTCGASANKLHNEQKNESAVCGREDRETDALNRPSKKPRSNGEAVEIPVPQWLHKDKDSRERLYCKFRVLSFFCKFFSQGSKDISSFQAHLIGPENDPHTLRIQKDTKCDFHVLWKESSEKPMTIQIKHSQLSGVLAQRNLIAARRRIEDLLLKFKLPNLPSIEEDGSKGRLLYEVANSYKGAHTPKGTKCGAVYQRNPLSVAQKHCCMSLLELPYTTGVKGKVFHGHFFANQHIGSKVKRETGCSIVVFGDEFDIPVKYCDPYVLISGPSGNWMDLDRAVELVKEEIRRHQRHCDCSFLNQT</sequence>
<evidence type="ECO:0000313" key="2">
    <source>
        <dbReference type="EMBL" id="KAL3801521.1"/>
    </source>
</evidence>
<feature type="compositionally biased region" description="Polar residues" evidence="1">
    <location>
        <begin position="123"/>
        <end position="135"/>
    </location>
</feature>
<organism evidence="2 3">
    <name type="scientific">Cyclotella cryptica</name>
    <dbReference type="NCBI Taxonomy" id="29204"/>
    <lineage>
        <taxon>Eukaryota</taxon>
        <taxon>Sar</taxon>
        <taxon>Stramenopiles</taxon>
        <taxon>Ochrophyta</taxon>
        <taxon>Bacillariophyta</taxon>
        <taxon>Coscinodiscophyceae</taxon>
        <taxon>Thalassiosirophycidae</taxon>
        <taxon>Stephanodiscales</taxon>
        <taxon>Stephanodiscaceae</taxon>
        <taxon>Cyclotella</taxon>
    </lineage>
</organism>
<dbReference type="Proteomes" id="UP001516023">
    <property type="component" value="Unassembled WGS sequence"/>
</dbReference>
<proteinExistence type="predicted"/>
<comment type="caution">
    <text evidence="2">The sequence shown here is derived from an EMBL/GenBank/DDBJ whole genome shotgun (WGS) entry which is preliminary data.</text>
</comment>
<feature type="compositionally biased region" description="Polar residues" evidence="1">
    <location>
        <begin position="176"/>
        <end position="185"/>
    </location>
</feature>
<evidence type="ECO:0000256" key="1">
    <source>
        <dbReference type="SAM" id="MobiDB-lite"/>
    </source>
</evidence>
<dbReference type="AlphaFoldDB" id="A0ABD3QR28"/>
<feature type="region of interest" description="Disordered" evidence="1">
    <location>
        <begin position="121"/>
        <end position="191"/>
    </location>
</feature>
<reference evidence="2 3" key="1">
    <citation type="journal article" date="2020" name="G3 (Bethesda)">
        <title>Improved Reference Genome for Cyclotella cryptica CCMP332, a Model for Cell Wall Morphogenesis, Salinity Adaptation, and Lipid Production in Diatoms (Bacillariophyta).</title>
        <authorList>
            <person name="Roberts W.R."/>
            <person name="Downey K.M."/>
            <person name="Ruck E.C."/>
            <person name="Traller J.C."/>
            <person name="Alverson A.J."/>
        </authorList>
    </citation>
    <scope>NUCLEOTIDE SEQUENCE [LARGE SCALE GENOMIC DNA]</scope>
    <source>
        <strain evidence="2 3">CCMP332</strain>
    </source>
</reference>
<gene>
    <name evidence="2" type="ORF">HJC23_000959</name>
</gene>
<keyword evidence="3" id="KW-1185">Reference proteome</keyword>
<feature type="compositionally biased region" description="Polar residues" evidence="1">
    <location>
        <begin position="144"/>
        <end position="153"/>
    </location>
</feature>
<name>A0ABD3QR28_9STRA</name>
<feature type="region of interest" description="Disordered" evidence="1">
    <location>
        <begin position="304"/>
        <end position="332"/>
    </location>
</feature>
<feature type="compositionally biased region" description="Basic and acidic residues" evidence="1">
    <location>
        <begin position="304"/>
        <end position="320"/>
    </location>
</feature>
<dbReference type="EMBL" id="JABMIG020000026">
    <property type="protein sequence ID" value="KAL3801521.1"/>
    <property type="molecule type" value="Genomic_DNA"/>
</dbReference>
<evidence type="ECO:0000313" key="3">
    <source>
        <dbReference type="Proteomes" id="UP001516023"/>
    </source>
</evidence>
<protein>
    <submittedName>
        <fullName evidence="2">Uncharacterized protein</fullName>
    </submittedName>
</protein>
<accession>A0ABD3QR28</accession>